<name>A0ABQ5XBK2_9GAMM</name>
<organism evidence="2 3">
    <name type="scientific">Dyella flagellata</name>
    <dbReference type="NCBI Taxonomy" id="1867833"/>
    <lineage>
        <taxon>Bacteria</taxon>
        <taxon>Pseudomonadati</taxon>
        <taxon>Pseudomonadota</taxon>
        <taxon>Gammaproteobacteria</taxon>
        <taxon>Lysobacterales</taxon>
        <taxon>Rhodanobacteraceae</taxon>
        <taxon>Dyella</taxon>
    </lineage>
</organism>
<dbReference type="Proteomes" id="UP001156627">
    <property type="component" value="Unassembled WGS sequence"/>
</dbReference>
<proteinExistence type="predicted"/>
<evidence type="ECO:0000256" key="1">
    <source>
        <dbReference type="SAM" id="SignalP"/>
    </source>
</evidence>
<comment type="caution">
    <text evidence="2">The sequence shown here is derived from an EMBL/GenBank/DDBJ whole genome shotgun (WGS) entry which is preliminary data.</text>
</comment>
<keyword evidence="1" id="KW-0732">Signal</keyword>
<evidence type="ECO:0000313" key="2">
    <source>
        <dbReference type="EMBL" id="GLQ88307.1"/>
    </source>
</evidence>
<feature type="chain" id="PRO_5047204667" evidence="1">
    <location>
        <begin position="33"/>
        <end position="268"/>
    </location>
</feature>
<feature type="signal peptide" evidence="1">
    <location>
        <begin position="1"/>
        <end position="32"/>
    </location>
</feature>
<evidence type="ECO:0000313" key="3">
    <source>
        <dbReference type="Proteomes" id="UP001156627"/>
    </source>
</evidence>
<keyword evidence="3" id="KW-1185">Reference proteome</keyword>
<accession>A0ABQ5XBK2</accession>
<sequence length="268" mass="29091">MQGTALSEVLMNTTTPWLALSFTLLCATGIQAADTSAPTIIRDYTDIVAPADQQAYEAGVKNFNQCLHQHGFKFTWKAWVHETGNTYKYSYVSDPLSWESFDAMNTAGKACDPTLRTAVNPHLKSETSSFLEVMPELSHMPKAADPASALIEVTFFKLKPGHEAAEAFVAAAKKIAAAADKSNWAFNYTIGRVREGDEGAPDFILVGPAKSWADLGKEPDPSVWKMVENVYGKEAGQAIRKSVNEALQSVSSHVDSYSADLTYTAAGK</sequence>
<gene>
    <name evidence="2" type="ORF">GCM10007898_18760</name>
</gene>
<reference evidence="3" key="1">
    <citation type="journal article" date="2019" name="Int. J. Syst. Evol. Microbiol.">
        <title>The Global Catalogue of Microorganisms (GCM) 10K type strain sequencing project: providing services to taxonomists for standard genome sequencing and annotation.</title>
        <authorList>
            <consortium name="The Broad Institute Genomics Platform"/>
            <consortium name="The Broad Institute Genome Sequencing Center for Infectious Disease"/>
            <person name="Wu L."/>
            <person name="Ma J."/>
        </authorList>
    </citation>
    <scope>NUCLEOTIDE SEQUENCE [LARGE SCALE GENOMIC DNA]</scope>
    <source>
        <strain evidence="3">NBRC 111981</strain>
    </source>
</reference>
<protein>
    <submittedName>
        <fullName evidence="2">Uncharacterized protein</fullName>
    </submittedName>
</protein>
<dbReference type="EMBL" id="BSOA01000015">
    <property type="protein sequence ID" value="GLQ88307.1"/>
    <property type="molecule type" value="Genomic_DNA"/>
</dbReference>